<evidence type="ECO:0000313" key="3">
    <source>
        <dbReference type="Proteomes" id="UP001597191"/>
    </source>
</evidence>
<protein>
    <submittedName>
        <fullName evidence="2">GNAT family N-acetyltransferase</fullName>
        <ecNumber evidence="2">2.3.-.-</ecNumber>
    </submittedName>
</protein>
<dbReference type="PROSITE" id="PS51186">
    <property type="entry name" value="GNAT"/>
    <property type="match status" value="1"/>
</dbReference>
<dbReference type="EC" id="2.3.-.-" evidence="2"/>
<proteinExistence type="predicted"/>
<organism evidence="2 3">
    <name type="scientific">Lapidilactobacillus gannanensis</name>
    <dbReference type="NCBI Taxonomy" id="2486002"/>
    <lineage>
        <taxon>Bacteria</taxon>
        <taxon>Bacillati</taxon>
        <taxon>Bacillota</taxon>
        <taxon>Bacilli</taxon>
        <taxon>Lactobacillales</taxon>
        <taxon>Lactobacillaceae</taxon>
        <taxon>Lapidilactobacillus</taxon>
    </lineage>
</organism>
<dbReference type="InterPro" id="IPR000182">
    <property type="entry name" value="GNAT_dom"/>
</dbReference>
<dbReference type="RefSeq" id="WP_125651521.1">
    <property type="nucleotide sequence ID" value="NZ_JBHTOH010000070.1"/>
</dbReference>
<dbReference type="Gene3D" id="3.40.630.30">
    <property type="match status" value="1"/>
</dbReference>
<accession>A0ABW4BP17</accession>
<dbReference type="Pfam" id="PF13508">
    <property type="entry name" value="Acetyltransf_7"/>
    <property type="match status" value="1"/>
</dbReference>
<keyword evidence="3" id="KW-1185">Reference proteome</keyword>
<sequence length="168" mass="18658">MSSNLTIRKMQAGDVALLDQQFIKQNWPSRKIVLTHYLAEQQSGERLVLIALFKSQVAGYVTLMTLAKASPFQGMYPEIADFNVFEQFQKFGIGGQLLTAIENAAQPMTKLVTLGVGLHSGYGPAQRLYVKHGFIPDGSGVWYNNRPLAMNAPCFNDNELVLYLSKSI</sequence>
<dbReference type="InterPro" id="IPR016181">
    <property type="entry name" value="Acyl_CoA_acyltransferase"/>
</dbReference>
<gene>
    <name evidence="2" type="ORF">ACFQ4R_07355</name>
</gene>
<reference evidence="3" key="1">
    <citation type="journal article" date="2019" name="Int. J. Syst. Evol. Microbiol.">
        <title>The Global Catalogue of Microorganisms (GCM) 10K type strain sequencing project: providing services to taxonomists for standard genome sequencing and annotation.</title>
        <authorList>
            <consortium name="The Broad Institute Genomics Platform"/>
            <consortium name="The Broad Institute Genome Sequencing Center for Infectious Disease"/>
            <person name="Wu L."/>
            <person name="Ma J."/>
        </authorList>
    </citation>
    <scope>NUCLEOTIDE SEQUENCE [LARGE SCALE GENOMIC DNA]</scope>
    <source>
        <strain evidence="3">CCM 8937</strain>
    </source>
</reference>
<keyword evidence="2" id="KW-0808">Transferase</keyword>
<comment type="caution">
    <text evidence="2">The sequence shown here is derived from an EMBL/GenBank/DDBJ whole genome shotgun (WGS) entry which is preliminary data.</text>
</comment>
<evidence type="ECO:0000313" key="2">
    <source>
        <dbReference type="EMBL" id="MFD1411398.1"/>
    </source>
</evidence>
<evidence type="ECO:0000259" key="1">
    <source>
        <dbReference type="PROSITE" id="PS51186"/>
    </source>
</evidence>
<dbReference type="Proteomes" id="UP001597191">
    <property type="component" value="Unassembled WGS sequence"/>
</dbReference>
<dbReference type="SUPFAM" id="SSF55729">
    <property type="entry name" value="Acyl-CoA N-acyltransferases (Nat)"/>
    <property type="match status" value="1"/>
</dbReference>
<dbReference type="CDD" id="cd04301">
    <property type="entry name" value="NAT_SF"/>
    <property type="match status" value="1"/>
</dbReference>
<keyword evidence="2" id="KW-0012">Acyltransferase</keyword>
<dbReference type="GO" id="GO:0016746">
    <property type="term" value="F:acyltransferase activity"/>
    <property type="evidence" value="ECO:0007669"/>
    <property type="project" value="UniProtKB-KW"/>
</dbReference>
<dbReference type="EMBL" id="JBHTOH010000070">
    <property type="protein sequence ID" value="MFD1411398.1"/>
    <property type="molecule type" value="Genomic_DNA"/>
</dbReference>
<feature type="domain" description="N-acetyltransferase" evidence="1">
    <location>
        <begin position="5"/>
        <end position="153"/>
    </location>
</feature>
<name>A0ABW4BP17_9LACO</name>